<gene>
    <name evidence="3" type="ORF">DDE74_06910</name>
</gene>
<dbReference type="PANTHER" id="PTHR33744">
    <property type="entry name" value="CARBOHYDRATE DIACID REGULATOR"/>
    <property type="match status" value="1"/>
</dbReference>
<proteinExistence type="predicted"/>
<name>A0A3S9Y6S7_9ACTN</name>
<dbReference type="Proteomes" id="UP000275579">
    <property type="component" value="Chromosome"/>
</dbReference>
<dbReference type="EMBL" id="CP029042">
    <property type="protein sequence ID" value="AZS70707.1"/>
    <property type="molecule type" value="Genomic_DNA"/>
</dbReference>
<dbReference type="InterPro" id="IPR051448">
    <property type="entry name" value="CdaR-like_regulators"/>
</dbReference>
<evidence type="ECO:0000256" key="1">
    <source>
        <dbReference type="SAM" id="MobiDB-lite"/>
    </source>
</evidence>
<evidence type="ECO:0000259" key="2">
    <source>
        <dbReference type="Pfam" id="PF13556"/>
    </source>
</evidence>
<dbReference type="InterPro" id="IPR025736">
    <property type="entry name" value="PucR_C-HTH_dom"/>
</dbReference>
<accession>A0A3S9Y6S7</accession>
<organism evidence="3 4">
    <name type="scientific">Streptomyces lydicus</name>
    <dbReference type="NCBI Taxonomy" id="47763"/>
    <lineage>
        <taxon>Bacteria</taxon>
        <taxon>Bacillati</taxon>
        <taxon>Actinomycetota</taxon>
        <taxon>Actinomycetes</taxon>
        <taxon>Kitasatosporales</taxon>
        <taxon>Streptomycetaceae</taxon>
        <taxon>Streptomyces</taxon>
    </lineage>
</organism>
<evidence type="ECO:0000313" key="3">
    <source>
        <dbReference type="EMBL" id="AZS70707.1"/>
    </source>
</evidence>
<feature type="region of interest" description="Disordered" evidence="1">
    <location>
        <begin position="1"/>
        <end position="38"/>
    </location>
</feature>
<reference evidence="3 4" key="1">
    <citation type="submission" date="2018-04" db="EMBL/GenBank/DDBJ databases">
        <title>Complete genome sequences of Streptomyces lydicus strain WYEC and characterization of antagonistic properties of biological control agents.</title>
        <authorList>
            <person name="Mariita R.M."/>
            <person name="Sello J.K."/>
        </authorList>
    </citation>
    <scope>NUCLEOTIDE SEQUENCE [LARGE SCALE GENOMIC DNA]</scope>
    <source>
        <strain evidence="3 4">WYEC 108</strain>
    </source>
</reference>
<dbReference type="Gene3D" id="1.10.10.2840">
    <property type="entry name" value="PucR C-terminal helix-turn-helix domain"/>
    <property type="match status" value="1"/>
</dbReference>
<sequence>MASEVGLSRAVGSRQPHERAQGYPGSGNPPPHDAHRAGAGVIQPYTDAIQQLVDSLAARLHHSVAVDDERGSLIASSRHFGDEDKIRIDVVLSRRLPAPAAAYLYSFGLATSDKPVSIPANPSLGLKARRAYPIRDHRRLLGYLWLIDDRAERFDELVAECVAQLAARLWERSHHIAEEEQQRRVLVTDLLRGGEGLTRAARSLVERGLVGAEDEIVVIVADPATEPDAVAASAAEPAGPPVRDEPDVRTLPAVLGNRGVVLVSGQHEVERGAARVAEALRRSVRPEAGAADSRDGCFGLSNAGRLDRAPGLFRQAVLASFAAAELPELAPVLSWRDTGFYGPLMLAAVEAPDLGVTPEIAALNARRGTDSLAHTAEVFLDAAGDTSTASEQLMIHRTTLYYRLTQIENSTGWDLKNGRDRLTLHLGLKVQRLLDSGIPALLRREDAHGRSS</sequence>
<evidence type="ECO:0000313" key="4">
    <source>
        <dbReference type="Proteomes" id="UP000275579"/>
    </source>
</evidence>
<dbReference type="PANTHER" id="PTHR33744:SF17">
    <property type="entry name" value="CONSERVED PROTEIN"/>
    <property type="match status" value="1"/>
</dbReference>
<dbReference type="InterPro" id="IPR042070">
    <property type="entry name" value="PucR_C-HTH_sf"/>
</dbReference>
<dbReference type="AlphaFoldDB" id="A0A3S9Y6S7"/>
<feature type="domain" description="PucR C-terminal helix-turn-helix" evidence="2">
    <location>
        <begin position="372"/>
        <end position="430"/>
    </location>
</feature>
<dbReference type="Pfam" id="PF13556">
    <property type="entry name" value="HTH_30"/>
    <property type="match status" value="1"/>
</dbReference>
<protein>
    <recommendedName>
        <fullName evidence="2">PucR C-terminal helix-turn-helix domain-containing protein</fullName>
    </recommendedName>
</protein>